<dbReference type="GO" id="GO:0005886">
    <property type="term" value="C:plasma membrane"/>
    <property type="evidence" value="ECO:0007669"/>
    <property type="project" value="TreeGrafter"/>
</dbReference>
<dbReference type="Gene3D" id="1.20.1070.10">
    <property type="entry name" value="Rhodopsin 7-helix transmembrane proteins"/>
    <property type="match status" value="1"/>
</dbReference>
<dbReference type="InterPro" id="IPR000276">
    <property type="entry name" value="GPCR_Rhodpsn"/>
</dbReference>
<dbReference type="STRING" id="947166.A0A1D1VAA2"/>
<evidence type="ECO:0000259" key="11">
    <source>
        <dbReference type="PROSITE" id="PS50262"/>
    </source>
</evidence>
<feature type="transmembrane region" description="Helical" evidence="10">
    <location>
        <begin position="112"/>
        <end position="132"/>
    </location>
</feature>
<dbReference type="AlphaFoldDB" id="A0A1D1VAA2"/>
<protein>
    <recommendedName>
        <fullName evidence="11">G-protein coupled receptors family 1 profile domain-containing protein</fullName>
    </recommendedName>
</protein>
<sequence>MDNKDEDLHWPLMDFNWSSSSMGDTVQFLFADRDNFTLAPSQISTIFDEPFRKIAVKEYLETKLLGPQRASLEILIPMCFFYVLIFITGTVGNTVTVWVISKNPRMHSGGTNYYLINLAISDLISLILGLPFEVYQLFEEYPYPFPEPFCQARAWVSEASTLSSVFTILAFTVERYVAICHPFKNIHFRTKSSRVILTIMISWILAFTAAGPMGLEFSVLRFPYPSDTLWAANMGGVDIPESAVCTARAEGPMVILIQFSTFVFFFLPMFVIVALHISIALHLRRSSYLTRESVGSEHSPHHTLSNGATTVQQQISQMTQGRQAVLKMLVAVALAFFVCYAPHHAQRMHAVYEKHWDHNNMFIHRVLTYISGVFYYGASTVNPFLYSILSARFRKAYRSTLCYCLYPRAEIHHEQYSIHSINSQALGSSLRYRPSSSVDELAFLSTRQNSLLAQNNLNCHERLSLKHPINSGHSLPAMPLNLVWGKSKKFLVPVSNVNGVRDALVIYCPKQKKKDKKGKIKSRVRAKPHNEQDETSSISGSSLQEREIDPEQVSDFLSKGRTSTPRLVVHPPSESGSGNSNSNSRFYFSTQRK</sequence>
<dbReference type="PRINTS" id="PR00237">
    <property type="entry name" value="GPCRRHODOPSN"/>
</dbReference>
<evidence type="ECO:0000256" key="2">
    <source>
        <dbReference type="ARBA" id="ARBA00022692"/>
    </source>
</evidence>
<feature type="transmembrane region" description="Helical" evidence="10">
    <location>
        <begin position="363"/>
        <end position="389"/>
    </location>
</feature>
<evidence type="ECO:0000313" key="13">
    <source>
        <dbReference type="Proteomes" id="UP000186922"/>
    </source>
</evidence>
<proteinExistence type="inferred from homology"/>
<keyword evidence="7 8" id="KW-0807">Transducer</keyword>
<evidence type="ECO:0000256" key="10">
    <source>
        <dbReference type="SAM" id="Phobius"/>
    </source>
</evidence>
<dbReference type="PANTHER" id="PTHR24243:SF208">
    <property type="entry name" value="PYROKININ-1 RECEPTOR"/>
    <property type="match status" value="1"/>
</dbReference>
<feature type="transmembrane region" description="Helical" evidence="10">
    <location>
        <begin position="74"/>
        <end position="100"/>
    </location>
</feature>
<dbReference type="EMBL" id="BDGG01000003">
    <property type="protein sequence ID" value="GAU96627.1"/>
    <property type="molecule type" value="Genomic_DNA"/>
</dbReference>
<reference evidence="12 13" key="1">
    <citation type="journal article" date="2016" name="Nat. Commun.">
        <title>Extremotolerant tardigrade genome and improved radiotolerance of human cultured cells by tardigrade-unique protein.</title>
        <authorList>
            <person name="Hashimoto T."/>
            <person name="Horikawa D.D."/>
            <person name="Saito Y."/>
            <person name="Kuwahara H."/>
            <person name="Kozuka-Hata H."/>
            <person name="Shin-I T."/>
            <person name="Minakuchi Y."/>
            <person name="Ohishi K."/>
            <person name="Motoyama A."/>
            <person name="Aizu T."/>
            <person name="Enomoto A."/>
            <person name="Kondo K."/>
            <person name="Tanaka S."/>
            <person name="Hara Y."/>
            <person name="Koshikawa S."/>
            <person name="Sagara H."/>
            <person name="Miura T."/>
            <person name="Yokobori S."/>
            <person name="Miyagawa K."/>
            <person name="Suzuki Y."/>
            <person name="Kubo T."/>
            <person name="Oyama M."/>
            <person name="Kohara Y."/>
            <person name="Fujiyama A."/>
            <person name="Arakawa K."/>
            <person name="Katayama T."/>
            <person name="Toyoda A."/>
            <person name="Kunieda T."/>
        </authorList>
    </citation>
    <scope>NUCLEOTIDE SEQUENCE [LARGE SCALE GENOMIC DNA]</scope>
    <source>
        <strain evidence="12 13">YOKOZUNA-1</strain>
    </source>
</reference>
<dbReference type="Proteomes" id="UP000186922">
    <property type="component" value="Unassembled WGS sequence"/>
</dbReference>
<dbReference type="PROSITE" id="PS00237">
    <property type="entry name" value="G_PROTEIN_RECEP_F1_1"/>
    <property type="match status" value="1"/>
</dbReference>
<feature type="compositionally biased region" description="Low complexity" evidence="9">
    <location>
        <begin position="573"/>
        <end position="584"/>
    </location>
</feature>
<keyword evidence="13" id="KW-1185">Reference proteome</keyword>
<evidence type="ECO:0000256" key="7">
    <source>
        <dbReference type="ARBA" id="ARBA00023224"/>
    </source>
</evidence>
<keyword evidence="3 10" id="KW-1133">Transmembrane helix</keyword>
<dbReference type="GO" id="GO:0008188">
    <property type="term" value="F:neuropeptide receptor activity"/>
    <property type="evidence" value="ECO:0007669"/>
    <property type="project" value="TreeGrafter"/>
</dbReference>
<comment type="caution">
    <text evidence="12">The sequence shown here is derived from an EMBL/GenBank/DDBJ whole genome shotgun (WGS) entry which is preliminary data.</text>
</comment>
<keyword evidence="2 8" id="KW-0812">Transmembrane</keyword>
<keyword evidence="6 8" id="KW-0675">Receptor</keyword>
<feature type="transmembrane region" description="Helical" evidence="10">
    <location>
        <begin position="152"/>
        <end position="173"/>
    </location>
</feature>
<evidence type="ECO:0000256" key="1">
    <source>
        <dbReference type="ARBA" id="ARBA00004141"/>
    </source>
</evidence>
<evidence type="ECO:0000256" key="6">
    <source>
        <dbReference type="ARBA" id="ARBA00023170"/>
    </source>
</evidence>
<feature type="transmembrane region" description="Helical" evidence="10">
    <location>
        <begin position="194"/>
        <end position="215"/>
    </location>
</feature>
<evidence type="ECO:0000256" key="4">
    <source>
        <dbReference type="ARBA" id="ARBA00023040"/>
    </source>
</evidence>
<keyword evidence="4 8" id="KW-0297">G-protein coupled receptor</keyword>
<feature type="compositionally biased region" description="Basic residues" evidence="9">
    <location>
        <begin position="516"/>
        <end position="527"/>
    </location>
</feature>
<dbReference type="PROSITE" id="PS50262">
    <property type="entry name" value="G_PROTEIN_RECEP_F1_2"/>
    <property type="match status" value="1"/>
</dbReference>
<evidence type="ECO:0000313" key="12">
    <source>
        <dbReference type="EMBL" id="GAU96627.1"/>
    </source>
</evidence>
<feature type="region of interest" description="Disordered" evidence="9">
    <location>
        <begin position="516"/>
        <end position="593"/>
    </location>
</feature>
<dbReference type="OrthoDB" id="10055550at2759"/>
<feature type="transmembrane region" description="Helical" evidence="10">
    <location>
        <begin position="262"/>
        <end position="283"/>
    </location>
</feature>
<comment type="similarity">
    <text evidence="8">Belongs to the G-protein coupled receptor 1 family.</text>
</comment>
<evidence type="ECO:0000256" key="8">
    <source>
        <dbReference type="RuleBase" id="RU000688"/>
    </source>
</evidence>
<gene>
    <name evidence="12" type="primary">RvY_08050</name>
    <name evidence="12" type="synonym">RvY_08050.1</name>
    <name evidence="12" type="ORF">RvY_08050-1</name>
</gene>
<dbReference type="InterPro" id="IPR017452">
    <property type="entry name" value="GPCR_Rhodpsn_7TM"/>
</dbReference>
<dbReference type="PANTHER" id="PTHR24243">
    <property type="entry name" value="G-PROTEIN COUPLED RECEPTOR"/>
    <property type="match status" value="1"/>
</dbReference>
<feature type="domain" description="G-protein coupled receptors family 1 profile" evidence="11">
    <location>
        <begin position="92"/>
        <end position="386"/>
    </location>
</feature>
<name>A0A1D1VAA2_RAMVA</name>
<evidence type="ECO:0000256" key="5">
    <source>
        <dbReference type="ARBA" id="ARBA00023136"/>
    </source>
</evidence>
<evidence type="ECO:0000256" key="9">
    <source>
        <dbReference type="SAM" id="MobiDB-lite"/>
    </source>
</evidence>
<organism evidence="12 13">
    <name type="scientific">Ramazzottius varieornatus</name>
    <name type="common">Water bear</name>
    <name type="synonym">Tardigrade</name>
    <dbReference type="NCBI Taxonomy" id="947166"/>
    <lineage>
        <taxon>Eukaryota</taxon>
        <taxon>Metazoa</taxon>
        <taxon>Ecdysozoa</taxon>
        <taxon>Tardigrada</taxon>
        <taxon>Eutardigrada</taxon>
        <taxon>Parachela</taxon>
        <taxon>Hypsibioidea</taxon>
        <taxon>Ramazzottiidae</taxon>
        <taxon>Ramazzottius</taxon>
    </lineage>
</organism>
<dbReference type="Pfam" id="PF00001">
    <property type="entry name" value="7tm_1"/>
    <property type="match status" value="1"/>
</dbReference>
<evidence type="ECO:0000256" key="3">
    <source>
        <dbReference type="ARBA" id="ARBA00022989"/>
    </source>
</evidence>
<accession>A0A1D1VAA2</accession>
<feature type="transmembrane region" description="Helical" evidence="10">
    <location>
        <begin position="324"/>
        <end position="343"/>
    </location>
</feature>
<comment type="subcellular location">
    <subcellularLocation>
        <location evidence="1">Membrane</location>
        <topology evidence="1">Multi-pass membrane protein</topology>
    </subcellularLocation>
</comment>
<keyword evidence="5 10" id="KW-0472">Membrane</keyword>
<dbReference type="SUPFAM" id="SSF81321">
    <property type="entry name" value="Family A G protein-coupled receptor-like"/>
    <property type="match status" value="1"/>
</dbReference>